<dbReference type="SUPFAM" id="SSF53335">
    <property type="entry name" value="S-adenosyl-L-methionine-dependent methyltransferases"/>
    <property type="match status" value="1"/>
</dbReference>
<dbReference type="InterPro" id="IPR002941">
    <property type="entry name" value="DNA_methylase_N4/N6"/>
</dbReference>
<feature type="region of interest" description="Disordered" evidence="4">
    <location>
        <begin position="31"/>
        <end position="68"/>
    </location>
</feature>
<feature type="domain" description="DNA methylase N-4/N-6" evidence="5">
    <location>
        <begin position="1"/>
        <end position="159"/>
    </location>
</feature>
<dbReference type="Pfam" id="PF01555">
    <property type="entry name" value="N6_N4_Mtase"/>
    <property type="match status" value="1"/>
</dbReference>
<dbReference type="EMBL" id="BAAAPN010000107">
    <property type="protein sequence ID" value="GAA1778295.1"/>
    <property type="molecule type" value="Genomic_DNA"/>
</dbReference>
<sequence>MPSSVTDRLSTTHEYLYLLTRGPRYYFDLDAIREPHRSRPPQRRREPRPGKYAAGTPALGPNSDGDDGLRALKARGMVGHPLGKNPGDVWQMATAHFRGAHFATYPERLVRRIIRAGCPPGGIVLDPFMGAGTTALVAEAEGRRWIGIELNPDFIQQAEARLAAVRAAGHARLNRKEVT</sequence>
<evidence type="ECO:0000256" key="1">
    <source>
        <dbReference type="ARBA" id="ARBA00022603"/>
    </source>
</evidence>
<evidence type="ECO:0000256" key="4">
    <source>
        <dbReference type="SAM" id="MobiDB-lite"/>
    </source>
</evidence>
<dbReference type="InterPro" id="IPR029063">
    <property type="entry name" value="SAM-dependent_MTases_sf"/>
</dbReference>
<evidence type="ECO:0000259" key="5">
    <source>
        <dbReference type="Pfam" id="PF01555"/>
    </source>
</evidence>
<dbReference type="PRINTS" id="PR00508">
    <property type="entry name" value="S21N4MTFRASE"/>
</dbReference>
<evidence type="ECO:0000313" key="7">
    <source>
        <dbReference type="Proteomes" id="UP001501475"/>
    </source>
</evidence>
<feature type="compositionally biased region" description="Basic and acidic residues" evidence="4">
    <location>
        <begin position="31"/>
        <end position="49"/>
    </location>
</feature>
<dbReference type="Proteomes" id="UP001501475">
    <property type="component" value="Unassembled WGS sequence"/>
</dbReference>
<dbReference type="PANTHER" id="PTHR13370:SF3">
    <property type="entry name" value="TRNA (GUANINE(10)-N2)-METHYLTRANSFERASE HOMOLOG"/>
    <property type="match status" value="1"/>
</dbReference>
<keyword evidence="1" id="KW-0489">Methyltransferase</keyword>
<name>A0ABP4XHB9_9MICO</name>
<organism evidence="6 7">
    <name type="scientific">Nostocoides vanveenii</name>
    <dbReference type="NCBI Taxonomy" id="330835"/>
    <lineage>
        <taxon>Bacteria</taxon>
        <taxon>Bacillati</taxon>
        <taxon>Actinomycetota</taxon>
        <taxon>Actinomycetes</taxon>
        <taxon>Micrococcales</taxon>
        <taxon>Intrasporangiaceae</taxon>
        <taxon>Nostocoides</taxon>
    </lineage>
</organism>
<proteinExistence type="inferred from homology"/>
<dbReference type="EC" id="2.1.1.-" evidence="3"/>
<accession>A0ABP4XHB9</accession>
<keyword evidence="7" id="KW-1185">Reference proteome</keyword>
<keyword evidence="2" id="KW-0808">Transferase</keyword>
<gene>
    <name evidence="6" type="ORF">GCM10009810_39050</name>
</gene>
<reference evidence="7" key="1">
    <citation type="journal article" date="2019" name="Int. J. Syst. Evol. Microbiol.">
        <title>The Global Catalogue of Microorganisms (GCM) 10K type strain sequencing project: providing services to taxonomists for standard genome sequencing and annotation.</title>
        <authorList>
            <consortium name="The Broad Institute Genomics Platform"/>
            <consortium name="The Broad Institute Genome Sequencing Center for Infectious Disease"/>
            <person name="Wu L."/>
            <person name="Ma J."/>
        </authorList>
    </citation>
    <scope>NUCLEOTIDE SEQUENCE [LARGE SCALE GENOMIC DNA]</scope>
    <source>
        <strain evidence="7">JCM 15591</strain>
    </source>
</reference>
<dbReference type="InterPro" id="IPR001091">
    <property type="entry name" value="RM_Methyltransferase"/>
</dbReference>
<evidence type="ECO:0000256" key="3">
    <source>
        <dbReference type="RuleBase" id="RU362026"/>
    </source>
</evidence>
<protein>
    <recommendedName>
        <fullName evidence="3">Methyltransferase</fullName>
        <ecNumber evidence="3">2.1.1.-</ecNumber>
    </recommendedName>
</protein>
<comment type="similarity">
    <text evidence="3">Belongs to the N(4)/N(6)-methyltransferase family.</text>
</comment>
<evidence type="ECO:0000313" key="6">
    <source>
        <dbReference type="EMBL" id="GAA1778295.1"/>
    </source>
</evidence>
<comment type="caution">
    <text evidence="6">The sequence shown here is derived from an EMBL/GenBank/DDBJ whole genome shotgun (WGS) entry which is preliminary data.</text>
</comment>
<dbReference type="RefSeq" id="WP_344069735.1">
    <property type="nucleotide sequence ID" value="NZ_BAAAPN010000107.1"/>
</dbReference>
<evidence type="ECO:0000256" key="2">
    <source>
        <dbReference type="ARBA" id="ARBA00022679"/>
    </source>
</evidence>
<dbReference type="Gene3D" id="3.40.50.150">
    <property type="entry name" value="Vaccinia Virus protein VP39"/>
    <property type="match status" value="1"/>
</dbReference>
<dbReference type="PANTHER" id="PTHR13370">
    <property type="entry name" value="RNA METHYLASE-RELATED"/>
    <property type="match status" value="1"/>
</dbReference>